<name>E4T642_PALPW</name>
<proteinExistence type="predicted"/>
<evidence type="ECO:0000313" key="2">
    <source>
        <dbReference type="Proteomes" id="UP000008718"/>
    </source>
</evidence>
<keyword evidence="2" id="KW-1185">Reference proteome</keyword>
<gene>
    <name evidence="1" type="ordered locus">Palpr_2049</name>
</gene>
<evidence type="ECO:0000313" key="1">
    <source>
        <dbReference type="EMBL" id="ADQ80186.1"/>
    </source>
</evidence>
<organism evidence="1 2">
    <name type="scientific">Paludibacter propionicigenes (strain DSM 17365 / JCM 13257 / WB4)</name>
    <dbReference type="NCBI Taxonomy" id="694427"/>
    <lineage>
        <taxon>Bacteria</taxon>
        <taxon>Pseudomonadati</taxon>
        <taxon>Bacteroidota</taxon>
        <taxon>Bacteroidia</taxon>
        <taxon>Bacteroidales</taxon>
        <taxon>Paludibacteraceae</taxon>
        <taxon>Paludibacter</taxon>
    </lineage>
</organism>
<dbReference type="AlphaFoldDB" id="E4T642"/>
<dbReference type="KEGG" id="ppn:Palpr_2049"/>
<dbReference type="PROSITE" id="PS51257">
    <property type="entry name" value="PROKAR_LIPOPROTEIN"/>
    <property type="match status" value="1"/>
</dbReference>
<dbReference type="eggNOG" id="ENOG5031DBH">
    <property type="taxonomic scope" value="Bacteria"/>
</dbReference>
<dbReference type="EMBL" id="CP002345">
    <property type="protein sequence ID" value="ADQ80186.1"/>
    <property type="molecule type" value="Genomic_DNA"/>
</dbReference>
<accession>E4T642</accession>
<sequence>MQKPLLILSLAAIFLFTACGHRDRSKPSNECDGTRVDTLAITPRVTKAHNINIYIENSGSMDGYVCGNTEFKGAIRDLMVLLKHYYGEGGSIKVYFINSQIRGTDTKTDLATFAQNINTHWKVEGENRTSSNLNNVFKMILEKTDKQTISILFSDCIYSIKGKDAEGLLSDEKSLTEDAFLTRWRVDSLKLATTIVKMKSKFTGTYYDKDNQKTQLSGELRPYYICVIGNNDIMLDFNQKIQLEKDKIEGFDNKYVISTGATDDLYYSVLMSTDNAGRFKATRALSTKEYVHGIEDVDVRSRNRDENAGNKFAFAVAIDFKNVAAEEDYLLTPKNYTLSDNNFIVKEIKPVDKNKVSASDWLKISSANPTHIIVLEATGTAISDVKVALKKQMPQWIEQTTTMDDRYIRKNLDKTFGIKYLIEGISEAYQVIYPSDVNFFEFEIKIKK</sequence>
<reference key="1">
    <citation type="submission" date="2010-11" db="EMBL/GenBank/DDBJ databases">
        <title>The complete genome of Paludibacter propionicigenes DSM 17365.</title>
        <authorList>
            <consortium name="US DOE Joint Genome Institute (JGI-PGF)"/>
            <person name="Lucas S."/>
            <person name="Copeland A."/>
            <person name="Lapidus A."/>
            <person name="Bruce D."/>
            <person name="Goodwin L."/>
            <person name="Pitluck S."/>
            <person name="Kyrpides N."/>
            <person name="Mavromatis K."/>
            <person name="Ivanova N."/>
            <person name="Munk A.C."/>
            <person name="Brettin T."/>
            <person name="Detter J.C."/>
            <person name="Han C."/>
            <person name="Tapia R."/>
            <person name="Land M."/>
            <person name="Hauser L."/>
            <person name="Markowitz V."/>
            <person name="Cheng J.-F."/>
            <person name="Hugenholtz P."/>
            <person name="Woyke T."/>
            <person name="Wu D."/>
            <person name="Gronow S."/>
            <person name="Wellnitz S."/>
            <person name="Brambilla E."/>
            <person name="Klenk H.-P."/>
            <person name="Eisen J.A."/>
        </authorList>
    </citation>
    <scope>NUCLEOTIDE SEQUENCE</scope>
    <source>
        <strain>WB4</strain>
    </source>
</reference>
<dbReference type="RefSeq" id="WP_013445555.1">
    <property type="nucleotide sequence ID" value="NC_014734.1"/>
</dbReference>
<reference evidence="1 2" key="2">
    <citation type="journal article" date="2011" name="Stand. Genomic Sci.">
        <title>Complete genome sequence of Paludibacter propionicigenes type strain (WB4).</title>
        <authorList>
            <person name="Gronow S."/>
            <person name="Munk C."/>
            <person name="Lapidus A."/>
            <person name="Nolan M."/>
            <person name="Lucas S."/>
            <person name="Hammon N."/>
            <person name="Deshpande S."/>
            <person name="Cheng J.F."/>
            <person name="Tapia R."/>
            <person name="Han C."/>
            <person name="Goodwin L."/>
            <person name="Pitluck S."/>
            <person name="Liolios K."/>
            <person name="Ivanova N."/>
            <person name="Mavromatis K."/>
            <person name="Mikhailova N."/>
            <person name="Pati A."/>
            <person name="Chen A."/>
            <person name="Palaniappan K."/>
            <person name="Land M."/>
            <person name="Hauser L."/>
            <person name="Chang Y.J."/>
            <person name="Jeffries C.D."/>
            <person name="Brambilla E."/>
            <person name="Rohde M."/>
            <person name="Goker M."/>
            <person name="Detter J.C."/>
            <person name="Woyke T."/>
            <person name="Bristow J."/>
            <person name="Eisen J.A."/>
            <person name="Markowitz V."/>
            <person name="Hugenholtz P."/>
            <person name="Kyrpides N.C."/>
            <person name="Klenk H.P."/>
        </authorList>
    </citation>
    <scope>NUCLEOTIDE SEQUENCE [LARGE SCALE GENOMIC DNA]</scope>
    <source>
        <strain evidence="2">DSM 17365 / JCM 13257 / WB4</strain>
    </source>
</reference>
<dbReference type="Proteomes" id="UP000008718">
    <property type="component" value="Chromosome"/>
</dbReference>
<dbReference type="OrthoDB" id="1067458at2"/>
<protein>
    <submittedName>
        <fullName evidence="1">Uncharacterized protein</fullName>
    </submittedName>
</protein>
<dbReference type="STRING" id="694427.Palpr_2049"/>
<dbReference type="HOGENOM" id="CLU_042036_0_0_10"/>